<organism evidence="7 8">
    <name type="scientific">Mycobacterium intracellulare</name>
    <dbReference type="NCBI Taxonomy" id="1767"/>
    <lineage>
        <taxon>Bacteria</taxon>
        <taxon>Bacillati</taxon>
        <taxon>Actinomycetota</taxon>
        <taxon>Actinomycetes</taxon>
        <taxon>Mycobacteriales</taxon>
        <taxon>Mycobacteriaceae</taxon>
        <taxon>Mycobacterium</taxon>
        <taxon>Mycobacterium avium complex (MAC)</taxon>
    </lineage>
</organism>
<keyword evidence="4" id="KW-0472">Membrane</keyword>
<feature type="coiled-coil region" evidence="5">
    <location>
        <begin position="62"/>
        <end position="89"/>
    </location>
</feature>
<evidence type="ECO:0000313" key="7">
    <source>
        <dbReference type="EMBL" id="BCP02533.1"/>
    </source>
</evidence>
<dbReference type="GO" id="GO:0005737">
    <property type="term" value="C:cytoplasm"/>
    <property type="evidence" value="ECO:0007669"/>
    <property type="project" value="UniProtKB-ARBA"/>
</dbReference>
<proteinExistence type="predicted"/>
<dbReference type="AlphaFoldDB" id="A0A7R7N0Y1"/>
<name>A0A7R7N0Y1_MYCIT</name>
<sequence length="122" mass="13384">MSQALEWAGIASGPTGLLLGAWIKGLFEKRSRKAEASRTEAEIPKLDAEAAKIIADTAVVLVAPLKQEIADLNERLDSLEQENRDSKAKLQVAFDYIVTLLRWISRHVPDKTPPVAPALLDL</sequence>
<evidence type="ECO:0000256" key="1">
    <source>
        <dbReference type="ARBA" id="ARBA00004167"/>
    </source>
</evidence>
<dbReference type="GO" id="GO:0016020">
    <property type="term" value="C:membrane"/>
    <property type="evidence" value="ECO:0007669"/>
    <property type="project" value="UniProtKB-SubCell"/>
</dbReference>
<accession>A0A7R7N0Y1</accession>
<protein>
    <recommendedName>
        <fullName evidence="6">Mff-like domain-containing protein</fullName>
    </recommendedName>
</protein>
<keyword evidence="7" id="KW-0614">Plasmid</keyword>
<dbReference type="EMBL" id="AP024256">
    <property type="protein sequence ID" value="BCP02533.1"/>
    <property type="molecule type" value="Genomic_DNA"/>
</dbReference>
<evidence type="ECO:0000256" key="2">
    <source>
        <dbReference type="ARBA" id="ARBA00022692"/>
    </source>
</evidence>
<dbReference type="InterPro" id="IPR039433">
    <property type="entry name" value="Mff-like_dom"/>
</dbReference>
<evidence type="ECO:0000259" key="6">
    <source>
        <dbReference type="Pfam" id="PF05644"/>
    </source>
</evidence>
<evidence type="ECO:0000313" key="8">
    <source>
        <dbReference type="Proteomes" id="UP000595205"/>
    </source>
</evidence>
<reference evidence="7 8" key="1">
    <citation type="submission" date="2020-12" db="EMBL/GenBank/DDBJ databases">
        <title>Genome sequence of clinical Mycobacterium intracellulare strains.</title>
        <authorList>
            <person name="Tateishi Y."/>
            <person name="Matsumoto S."/>
            <person name="Fukushima Y."/>
            <person name="Nakajima C."/>
            <person name="Suzuki Y."/>
        </authorList>
    </citation>
    <scope>NUCLEOTIDE SEQUENCE [LARGE SCALE GENOMIC DNA]</scope>
    <source>
        <strain evidence="7 8">M018</strain>
        <plasmid evidence="7 8">pM018</plasmid>
    </source>
</reference>
<comment type="subcellular location">
    <subcellularLocation>
        <location evidence="1">Membrane</location>
        <topology evidence="1">Single-pass membrane protein</topology>
    </subcellularLocation>
</comment>
<dbReference type="Proteomes" id="UP000595205">
    <property type="component" value="Plasmid pM018"/>
</dbReference>
<evidence type="ECO:0000256" key="4">
    <source>
        <dbReference type="ARBA" id="ARBA00023136"/>
    </source>
</evidence>
<gene>
    <name evidence="7" type="ORF">MINTM018_53020</name>
</gene>
<keyword evidence="3" id="KW-1133">Transmembrane helix</keyword>
<evidence type="ECO:0000256" key="3">
    <source>
        <dbReference type="ARBA" id="ARBA00022989"/>
    </source>
</evidence>
<dbReference type="Pfam" id="PF05644">
    <property type="entry name" value="Miff"/>
    <property type="match status" value="1"/>
</dbReference>
<geneLocation type="plasmid" evidence="7 8">
    <name>pM018</name>
</geneLocation>
<evidence type="ECO:0000256" key="5">
    <source>
        <dbReference type="SAM" id="Coils"/>
    </source>
</evidence>
<feature type="domain" description="Mff-like" evidence="6">
    <location>
        <begin position="30"/>
        <end position="101"/>
    </location>
</feature>
<dbReference type="RefSeq" id="WP_202349077.1">
    <property type="nucleotide sequence ID" value="NZ_AP024256.1"/>
</dbReference>
<keyword evidence="5" id="KW-0175">Coiled coil</keyword>
<keyword evidence="2" id="KW-0812">Transmembrane</keyword>